<reference evidence="2 3" key="1">
    <citation type="submission" date="2018-11" db="EMBL/GenBank/DDBJ databases">
        <title>Gemmobacter sp. nov., YIM 102744-1 draft genome.</title>
        <authorList>
            <person name="Li G."/>
            <person name="Jiang Y."/>
        </authorList>
    </citation>
    <scope>NUCLEOTIDE SEQUENCE [LARGE SCALE GENOMIC DNA]</scope>
    <source>
        <strain evidence="2 3">YIM 102744-1</strain>
    </source>
</reference>
<sequence>MIERDPPEQSPGQQGARLSMPRSSYYVTPQGGTEPNLALRRLVDAQLLETPFFGLRQMPCRLRNEGHAVNEKRAGRPMCLMLICQKPNTSRPAKGHKTIPCLLRGLRGERPNQVCCADITLAGSPEPMAFGCPAANASRVSLSGGDHGLAPPDGSVVADIEH</sequence>
<proteinExistence type="predicted"/>
<comment type="caution">
    <text evidence="2">The sequence shown here is derived from an EMBL/GenBank/DDBJ whole genome shotgun (WGS) entry which is preliminary data.</text>
</comment>
<evidence type="ECO:0000313" key="3">
    <source>
        <dbReference type="Proteomes" id="UP000282125"/>
    </source>
</evidence>
<gene>
    <name evidence="2" type="ORF">EG244_19195</name>
</gene>
<dbReference type="RefSeq" id="WP_124966770.1">
    <property type="nucleotide sequence ID" value="NZ_RRAZ01000054.1"/>
</dbReference>
<organism evidence="2 3">
    <name type="scientific">Falsigemmobacter faecalis</name>
    <dbReference type="NCBI Taxonomy" id="2488730"/>
    <lineage>
        <taxon>Bacteria</taxon>
        <taxon>Pseudomonadati</taxon>
        <taxon>Pseudomonadota</taxon>
        <taxon>Alphaproteobacteria</taxon>
        <taxon>Rhodobacterales</taxon>
        <taxon>Paracoccaceae</taxon>
        <taxon>Falsigemmobacter</taxon>
    </lineage>
</organism>
<feature type="region of interest" description="Disordered" evidence="1">
    <location>
        <begin position="143"/>
        <end position="162"/>
    </location>
</feature>
<dbReference type="Proteomes" id="UP000282125">
    <property type="component" value="Unassembled WGS sequence"/>
</dbReference>
<feature type="region of interest" description="Disordered" evidence="1">
    <location>
        <begin position="1"/>
        <end position="32"/>
    </location>
</feature>
<keyword evidence="3" id="KW-1185">Reference proteome</keyword>
<protein>
    <submittedName>
        <fullName evidence="2">Uncharacterized protein</fullName>
    </submittedName>
</protein>
<evidence type="ECO:0000256" key="1">
    <source>
        <dbReference type="SAM" id="MobiDB-lite"/>
    </source>
</evidence>
<dbReference type="OrthoDB" id="9814072at2"/>
<dbReference type="AlphaFoldDB" id="A0A3P3D611"/>
<dbReference type="EMBL" id="RRAZ01000054">
    <property type="protein sequence ID" value="RRH68852.1"/>
    <property type="molecule type" value="Genomic_DNA"/>
</dbReference>
<feature type="compositionally biased region" description="Polar residues" evidence="1">
    <location>
        <begin position="21"/>
        <end position="32"/>
    </location>
</feature>
<accession>A0A3P3D611</accession>
<evidence type="ECO:0000313" key="2">
    <source>
        <dbReference type="EMBL" id="RRH68852.1"/>
    </source>
</evidence>
<name>A0A3P3D611_9RHOB</name>